<evidence type="ECO:0000313" key="11">
    <source>
        <dbReference type="Proteomes" id="UP000054564"/>
    </source>
</evidence>
<evidence type="ECO:0000256" key="5">
    <source>
        <dbReference type="ARBA" id="ARBA00022741"/>
    </source>
</evidence>
<evidence type="ECO:0000256" key="4">
    <source>
        <dbReference type="ARBA" id="ARBA00022679"/>
    </source>
</evidence>
<accession>A0A0L0VH13</accession>
<dbReference type="SUPFAM" id="SSF52540">
    <property type="entry name" value="P-loop containing nucleoside triphosphate hydrolases"/>
    <property type="match status" value="1"/>
</dbReference>
<gene>
    <name evidence="10" type="ORF">PSTG_08129</name>
</gene>
<feature type="domain" description="Guanylate kinase-like" evidence="9">
    <location>
        <begin position="48"/>
        <end position="233"/>
    </location>
</feature>
<dbReference type="GO" id="GO:0004385">
    <property type="term" value="F:GMP kinase activity"/>
    <property type="evidence" value="ECO:0007669"/>
    <property type="project" value="UniProtKB-EC"/>
</dbReference>
<protein>
    <recommendedName>
        <fullName evidence="3">Guanylate kinase</fullName>
        <ecNumber evidence="2">2.7.4.8</ecNumber>
    </recommendedName>
    <alternativeName>
        <fullName evidence="8">GMP kinase</fullName>
    </alternativeName>
</protein>
<evidence type="ECO:0000256" key="3">
    <source>
        <dbReference type="ARBA" id="ARBA00016296"/>
    </source>
</evidence>
<keyword evidence="7" id="KW-0067">ATP-binding</keyword>
<dbReference type="Proteomes" id="UP000054564">
    <property type="component" value="Unassembled WGS sequence"/>
</dbReference>
<keyword evidence="5" id="KW-0547">Nucleotide-binding</keyword>
<dbReference type="InterPro" id="IPR017665">
    <property type="entry name" value="Guanylate_kinase"/>
</dbReference>
<reference evidence="11" key="1">
    <citation type="submission" date="2014-03" db="EMBL/GenBank/DDBJ databases">
        <title>The Genome Sequence of Puccinia striiformis f. sp. tritici PST-78.</title>
        <authorList>
            <consortium name="The Broad Institute Genome Sequencing Platform"/>
            <person name="Cuomo C."/>
            <person name="Hulbert S."/>
            <person name="Chen X."/>
            <person name="Walker B."/>
            <person name="Young S.K."/>
            <person name="Zeng Q."/>
            <person name="Gargeya S."/>
            <person name="Fitzgerald M."/>
            <person name="Haas B."/>
            <person name="Abouelleil A."/>
            <person name="Alvarado L."/>
            <person name="Arachchi H.M."/>
            <person name="Berlin A.M."/>
            <person name="Chapman S.B."/>
            <person name="Goldberg J."/>
            <person name="Griggs A."/>
            <person name="Gujja S."/>
            <person name="Hansen M."/>
            <person name="Howarth C."/>
            <person name="Imamovic A."/>
            <person name="Larimer J."/>
            <person name="McCowan C."/>
            <person name="Montmayeur A."/>
            <person name="Murphy C."/>
            <person name="Neiman D."/>
            <person name="Pearson M."/>
            <person name="Priest M."/>
            <person name="Roberts A."/>
            <person name="Saif S."/>
            <person name="Shea T."/>
            <person name="Sisk P."/>
            <person name="Sykes S."/>
            <person name="Wortman J."/>
            <person name="Nusbaum C."/>
            <person name="Birren B."/>
        </authorList>
    </citation>
    <scope>NUCLEOTIDE SEQUENCE [LARGE SCALE GENOMIC DNA]</scope>
    <source>
        <strain evidence="11">race PST-78</strain>
    </source>
</reference>
<evidence type="ECO:0000259" key="9">
    <source>
        <dbReference type="PROSITE" id="PS50052"/>
    </source>
</evidence>
<keyword evidence="6 10" id="KW-0418">Kinase</keyword>
<dbReference type="NCBIfam" id="TIGR03263">
    <property type="entry name" value="guanyl_kin"/>
    <property type="match status" value="1"/>
</dbReference>
<dbReference type="CDD" id="cd00071">
    <property type="entry name" value="GMPK"/>
    <property type="match status" value="1"/>
</dbReference>
<name>A0A0L0VH13_9BASI</name>
<dbReference type="Pfam" id="PF00625">
    <property type="entry name" value="Guanylate_kin"/>
    <property type="match status" value="1"/>
</dbReference>
<dbReference type="SMART" id="SM00072">
    <property type="entry name" value="GuKc"/>
    <property type="match status" value="1"/>
</dbReference>
<dbReference type="PROSITE" id="PS00856">
    <property type="entry name" value="GUANYLATE_KINASE_1"/>
    <property type="match status" value="1"/>
</dbReference>
<dbReference type="FunFam" id="3.30.63.10:FF:000002">
    <property type="entry name" value="Guanylate kinase 1"/>
    <property type="match status" value="1"/>
</dbReference>
<evidence type="ECO:0000256" key="6">
    <source>
        <dbReference type="ARBA" id="ARBA00022777"/>
    </source>
</evidence>
<sequence>MLSLSLPCPARQGLNPANLLRVFTTLPPRLHPFRALSSSMASSHSARLQPIVVFGPSGSGKSTLIKKLQASQDWPKFGFSVSHTTRKPRQGESDGVAYHFVSTEQFQDMVQRDEFIEHAQFGGNCYGTSVKAVSEVSEQQKKRCILDIDAQGVKLILKNHPTLEPLIIFICPPSIEELKSRLESRGTETNESLQSRLGMAQSEIDYAKSGCADLIIVNKDLEDAYSKFHLACTVDKLVEPTRFPQSDSIPF</sequence>
<keyword evidence="11" id="KW-1185">Reference proteome</keyword>
<dbReference type="EC" id="2.7.4.8" evidence="2"/>
<dbReference type="PROSITE" id="PS50052">
    <property type="entry name" value="GUANYLATE_KINASE_2"/>
    <property type="match status" value="1"/>
</dbReference>
<dbReference type="InterPro" id="IPR008145">
    <property type="entry name" value="GK/Ca_channel_bsu"/>
</dbReference>
<evidence type="ECO:0000256" key="8">
    <source>
        <dbReference type="ARBA" id="ARBA00030128"/>
    </source>
</evidence>
<dbReference type="InterPro" id="IPR008144">
    <property type="entry name" value="Guanylate_kin-like_dom"/>
</dbReference>
<dbReference type="STRING" id="1165861.A0A0L0VH13"/>
<dbReference type="Gene3D" id="3.40.50.300">
    <property type="entry name" value="P-loop containing nucleotide triphosphate hydrolases"/>
    <property type="match status" value="1"/>
</dbReference>
<organism evidence="10 11">
    <name type="scientific">Puccinia striiformis f. sp. tritici PST-78</name>
    <dbReference type="NCBI Taxonomy" id="1165861"/>
    <lineage>
        <taxon>Eukaryota</taxon>
        <taxon>Fungi</taxon>
        <taxon>Dikarya</taxon>
        <taxon>Basidiomycota</taxon>
        <taxon>Pucciniomycotina</taxon>
        <taxon>Pucciniomycetes</taxon>
        <taxon>Pucciniales</taxon>
        <taxon>Pucciniaceae</taxon>
        <taxon>Puccinia</taxon>
    </lineage>
</organism>
<comment type="similarity">
    <text evidence="1">Belongs to the guanylate kinase family.</text>
</comment>
<evidence type="ECO:0000256" key="7">
    <source>
        <dbReference type="ARBA" id="ARBA00022840"/>
    </source>
</evidence>
<dbReference type="AlphaFoldDB" id="A0A0L0VH13"/>
<evidence type="ECO:0000313" key="10">
    <source>
        <dbReference type="EMBL" id="KNE98577.1"/>
    </source>
</evidence>
<comment type="caution">
    <text evidence="10">The sequence shown here is derived from an EMBL/GenBank/DDBJ whole genome shotgun (WGS) entry which is preliminary data.</text>
</comment>
<dbReference type="Gene3D" id="3.30.63.10">
    <property type="entry name" value="Guanylate Kinase phosphate binding domain"/>
    <property type="match status" value="1"/>
</dbReference>
<dbReference type="InterPro" id="IPR027417">
    <property type="entry name" value="P-loop_NTPase"/>
</dbReference>
<evidence type="ECO:0000256" key="2">
    <source>
        <dbReference type="ARBA" id="ARBA00012961"/>
    </source>
</evidence>
<dbReference type="EMBL" id="AJIL01000055">
    <property type="protein sequence ID" value="KNE98577.1"/>
    <property type="molecule type" value="Genomic_DNA"/>
</dbReference>
<dbReference type="GO" id="GO:0005524">
    <property type="term" value="F:ATP binding"/>
    <property type="evidence" value="ECO:0007669"/>
    <property type="project" value="UniProtKB-KW"/>
</dbReference>
<dbReference type="PANTHER" id="PTHR23117">
    <property type="entry name" value="GUANYLATE KINASE-RELATED"/>
    <property type="match status" value="1"/>
</dbReference>
<proteinExistence type="inferred from homology"/>
<dbReference type="FunFam" id="3.40.50.300:FF:000776">
    <property type="entry name" value="Guanylate kinase 2"/>
    <property type="match status" value="1"/>
</dbReference>
<dbReference type="GO" id="GO:0005829">
    <property type="term" value="C:cytosol"/>
    <property type="evidence" value="ECO:0007669"/>
    <property type="project" value="TreeGrafter"/>
</dbReference>
<dbReference type="OrthoDB" id="6334211at2759"/>
<keyword evidence="4" id="KW-0808">Transferase</keyword>
<dbReference type="PANTHER" id="PTHR23117:SF13">
    <property type="entry name" value="GUANYLATE KINASE"/>
    <property type="match status" value="1"/>
</dbReference>
<dbReference type="InterPro" id="IPR020590">
    <property type="entry name" value="Guanylate_kinase_CS"/>
</dbReference>
<evidence type="ECO:0000256" key="1">
    <source>
        <dbReference type="ARBA" id="ARBA00005790"/>
    </source>
</evidence>